<evidence type="ECO:0000313" key="2">
    <source>
        <dbReference type="EMBL" id="KXS12293.1"/>
    </source>
</evidence>
<name>A0A139A7E8_GONPJ</name>
<feature type="compositionally biased region" description="Polar residues" evidence="1">
    <location>
        <begin position="18"/>
        <end position="29"/>
    </location>
</feature>
<organism evidence="2 3">
    <name type="scientific">Gonapodya prolifera (strain JEL478)</name>
    <name type="common">Monoblepharis prolifera</name>
    <dbReference type="NCBI Taxonomy" id="1344416"/>
    <lineage>
        <taxon>Eukaryota</taxon>
        <taxon>Fungi</taxon>
        <taxon>Fungi incertae sedis</taxon>
        <taxon>Chytridiomycota</taxon>
        <taxon>Chytridiomycota incertae sedis</taxon>
        <taxon>Monoblepharidomycetes</taxon>
        <taxon>Monoblepharidales</taxon>
        <taxon>Gonapodyaceae</taxon>
        <taxon>Gonapodya</taxon>
    </lineage>
</organism>
<dbReference type="Proteomes" id="UP000070544">
    <property type="component" value="Unassembled WGS sequence"/>
</dbReference>
<protein>
    <submittedName>
        <fullName evidence="2">Uncharacterized protein</fullName>
    </submittedName>
</protein>
<reference evidence="2 3" key="1">
    <citation type="journal article" date="2015" name="Genome Biol. Evol.">
        <title>Phylogenomic analyses indicate that early fungi evolved digesting cell walls of algal ancestors of land plants.</title>
        <authorList>
            <person name="Chang Y."/>
            <person name="Wang S."/>
            <person name="Sekimoto S."/>
            <person name="Aerts A.L."/>
            <person name="Choi C."/>
            <person name="Clum A."/>
            <person name="LaButti K.M."/>
            <person name="Lindquist E.A."/>
            <person name="Yee Ngan C."/>
            <person name="Ohm R.A."/>
            <person name="Salamov A.A."/>
            <person name="Grigoriev I.V."/>
            <person name="Spatafora J.W."/>
            <person name="Berbee M.L."/>
        </authorList>
    </citation>
    <scope>NUCLEOTIDE SEQUENCE [LARGE SCALE GENOMIC DNA]</scope>
    <source>
        <strain evidence="2 3">JEL478</strain>
    </source>
</reference>
<accession>A0A139A7E8</accession>
<gene>
    <name evidence="2" type="ORF">M427DRAFT_59633</name>
</gene>
<sequence>CSMAYFIAKAICEEGKATNQSSQSGTNLNMDLVPPLPPPQQRRHLHSLRQQCLRISPLAPLTRTLSPLSSRTSSTPLLCTPILVSFPRLSARSQFSATRSRSSAARATARLTTSTARIKGSLILRL</sequence>
<proteinExistence type="predicted"/>
<dbReference type="EMBL" id="KQ965789">
    <property type="protein sequence ID" value="KXS12293.1"/>
    <property type="molecule type" value="Genomic_DNA"/>
</dbReference>
<feature type="non-terminal residue" evidence="2">
    <location>
        <position position="1"/>
    </location>
</feature>
<evidence type="ECO:0000256" key="1">
    <source>
        <dbReference type="SAM" id="MobiDB-lite"/>
    </source>
</evidence>
<feature type="region of interest" description="Disordered" evidence="1">
    <location>
        <begin position="18"/>
        <end position="42"/>
    </location>
</feature>
<keyword evidence="3" id="KW-1185">Reference proteome</keyword>
<evidence type="ECO:0000313" key="3">
    <source>
        <dbReference type="Proteomes" id="UP000070544"/>
    </source>
</evidence>
<dbReference type="AlphaFoldDB" id="A0A139A7E8"/>